<dbReference type="Proteomes" id="UP001174934">
    <property type="component" value="Unassembled WGS sequence"/>
</dbReference>
<proteinExistence type="predicted"/>
<reference evidence="1" key="1">
    <citation type="submission" date="2023-06" db="EMBL/GenBank/DDBJ databases">
        <title>Genome-scale phylogeny and comparative genomics of the fungal order Sordariales.</title>
        <authorList>
            <consortium name="Lawrence Berkeley National Laboratory"/>
            <person name="Hensen N."/>
            <person name="Bonometti L."/>
            <person name="Westerberg I."/>
            <person name="Brannstrom I.O."/>
            <person name="Guillou S."/>
            <person name="Cros-Aarteil S."/>
            <person name="Calhoun S."/>
            <person name="Haridas S."/>
            <person name="Kuo A."/>
            <person name="Mondo S."/>
            <person name="Pangilinan J."/>
            <person name="Riley R."/>
            <person name="LaButti K."/>
            <person name="Andreopoulos B."/>
            <person name="Lipzen A."/>
            <person name="Chen C."/>
            <person name="Yanf M."/>
            <person name="Daum C."/>
            <person name="Ng V."/>
            <person name="Clum A."/>
            <person name="Steindorff A."/>
            <person name="Ohm R."/>
            <person name="Martin F."/>
            <person name="Silar P."/>
            <person name="Natvig D."/>
            <person name="Lalanne C."/>
            <person name="Gautier V."/>
            <person name="Ament-velasquez S.L."/>
            <person name="Kruys A."/>
            <person name="Hutchinson M.I."/>
            <person name="Powell A.J."/>
            <person name="Barry K."/>
            <person name="Miller A.N."/>
            <person name="Grigoriev I.V."/>
            <person name="Debuchy R."/>
            <person name="Gladieux P."/>
            <person name="Thoren M.H."/>
            <person name="Johannesson H."/>
        </authorList>
    </citation>
    <scope>NUCLEOTIDE SEQUENCE</scope>
    <source>
        <strain evidence="1">SMH3391-2</strain>
    </source>
</reference>
<organism evidence="1 2">
    <name type="scientific">Bombardia bombarda</name>
    <dbReference type="NCBI Taxonomy" id="252184"/>
    <lineage>
        <taxon>Eukaryota</taxon>
        <taxon>Fungi</taxon>
        <taxon>Dikarya</taxon>
        <taxon>Ascomycota</taxon>
        <taxon>Pezizomycotina</taxon>
        <taxon>Sordariomycetes</taxon>
        <taxon>Sordariomycetidae</taxon>
        <taxon>Sordariales</taxon>
        <taxon>Lasiosphaeriaceae</taxon>
        <taxon>Bombardia</taxon>
    </lineage>
</organism>
<protein>
    <submittedName>
        <fullName evidence="1">Uncharacterized protein</fullName>
    </submittedName>
</protein>
<evidence type="ECO:0000313" key="1">
    <source>
        <dbReference type="EMBL" id="KAK0634832.1"/>
    </source>
</evidence>
<gene>
    <name evidence="1" type="ORF">B0T17DRAFT_19320</name>
</gene>
<dbReference type="EMBL" id="JAULSR010000001">
    <property type="protein sequence ID" value="KAK0634832.1"/>
    <property type="molecule type" value="Genomic_DNA"/>
</dbReference>
<dbReference type="AlphaFoldDB" id="A0AA39XIU9"/>
<accession>A0AA39XIU9</accession>
<evidence type="ECO:0000313" key="2">
    <source>
        <dbReference type="Proteomes" id="UP001174934"/>
    </source>
</evidence>
<comment type="caution">
    <text evidence="1">The sequence shown here is derived from an EMBL/GenBank/DDBJ whole genome shotgun (WGS) entry which is preliminary data.</text>
</comment>
<keyword evidence="2" id="KW-1185">Reference proteome</keyword>
<sequence>MLWCSNAASGVSRRPATYLLPPSFLMLYCIVTVGCSIAESFGLPACLSVCHLAPQTPTRVLLPTYLPLLTSWTDRHRLPASIHYSIPPTIRRETLFFCVGYGAGLNRMHKLMQHVRQWLGIVCKSRDRRRCHDSQYRLFRVRDGRPAFPYTTPLSRAGRSIVCQLHAERSRSSPHLGISFFFLSGEVASIISP</sequence>
<name>A0AA39XIU9_9PEZI</name>